<keyword evidence="3 9" id="KW-0055">Arginine biosynthesis</keyword>
<comment type="function">
    <text evidence="9">Catalyzes two activities which are involved in the cyclic version of arginine biosynthesis: the synthesis of N-acetylglutamate from glutamate and acetyl-CoA as the acetyl donor, and of ornithine by transacetylation between N(2)-acetylornithine and glutamate.</text>
</comment>
<feature type="binding site" evidence="9">
    <location>
        <position position="407"/>
    </location>
    <ligand>
        <name>substrate</name>
    </ligand>
</feature>
<feature type="chain" id="PRO_5023565497" description="Arginine biosynthesis bifunctional protein ArgJ beta chain" evidence="9">
    <location>
        <begin position="192"/>
        <end position="412"/>
    </location>
</feature>
<feature type="site" description="Involved in the stabilization of negative charge on the oxyanion by the formation of the oxyanion hole" evidence="9">
    <location>
        <position position="119"/>
    </location>
</feature>
<dbReference type="HAMAP" id="MF_01106">
    <property type="entry name" value="ArgJ"/>
    <property type="match status" value="1"/>
</dbReference>
<keyword evidence="7 9" id="KW-0012">Acyltransferase</keyword>
<evidence type="ECO:0000256" key="6">
    <source>
        <dbReference type="ARBA" id="ARBA00022813"/>
    </source>
</evidence>
<dbReference type="Gene3D" id="3.10.20.340">
    <property type="entry name" value="ArgJ beta chain, C-terminal domain"/>
    <property type="match status" value="1"/>
</dbReference>
<reference evidence="10 11" key="1">
    <citation type="submission" date="2017-06" db="EMBL/GenBank/DDBJ databases">
        <title>Azoarcus.</title>
        <authorList>
            <person name="Woo J.-H."/>
            <person name="Kim H.-S."/>
        </authorList>
    </citation>
    <scope>NUCLEOTIDE SEQUENCE [LARGE SCALE GENOMIC DNA]</scope>
    <source>
        <strain evidence="10 11">TSPY31</strain>
    </source>
</reference>
<dbReference type="SUPFAM" id="SSF56266">
    <property type="entry name" value="DmpA/ArgJ-like"/>
    <property type="match status" value="1"/>
</dbReference>
<dbReference type="GO" id="GO:0005737">
    <property type="term" value="C:cytoplasm"/>
    <property type="evidence" value="ECO:0007669"/>
    <property type="project" value="UniProtKB-SubCell"/>
</dbReference>
<keyword evidence="9" id="KW-0511">Multifunctional enzyme</keyword>
<comment type="catalytic activity">
    <reaction evidence="8 9">
        <text>N(2)-acetyl-L-ornithine + L-glutamate = N-acetyl-L-glutamate + L-ornithine</text>
        <dbReference type="Rhea" id="RHEA:15349"/>
        <dbReference type="ChEBI" id="CHEBI:29985"/>
        <dbReference type="ChEBI" id="CHEBI:44337"/>
        <dbReference type="ChEBI" id="CHEBI:46911"/>
        <dbReference type="ChEBI" id="CHEBI:57805"/>
        <dbReference type="EC" id="2.3.1.35"/>
    </reaction>
</comment>
<dbReference type="RefSeq" id="WP_108950669.1">
    <property type="nucleotide sequence ID" value="NZ_CP022187.1"/>
</dbReference>
<feature type="site" description="Involved in the stabilization of negative charge on the oxyanion by the formation of the oxyanion hole" evidence="9">
    <location>
        <position position="118"/>
    </location>
</feature>
<dbReference type="NCBIfam" id="TIGR00120">
    <property type="entry name" value="ArgJ"/>
    <property type="match status" value="1"/>
</dbReference>
<keyword evidence="9" id="KW-0963">Cytoplasm</keyword>
<sequence>MAVNLTTPNPAELNAVAGVRLGVAEAGIRKANRRDLTVIELAPGSRVAGVFTLNRFCAAPVQLCKTHLPLGDIRALVINTGVANAGTGESGLANARTTCEAVAARLDIGAEQVLPFSTGVILEPLPVDRLVAGLPKAVSDLRANGWFDAAHAIMTTDTLAKGISKQVVVGGRTVTLTGISKGAGMIRPNMATMLGFLACDAAISQPLLEAVTREAADLSFNSITIDGDTSTNDSFIVIATGQAGNAEITDASTADYAALRDAIVDVSIRLAQAIVRDGEGATKFMSIVVEGGASREECRKVAYAVGHSPLVKTAFFASDPNLGRILAAIGYAGIDDLDVSRLRVWLGNTAESVLVAEHGGRAESYVEEAGTRIMKEAELTVRIDLARGDAAATVWTCDFSYDYVKINADYRS</sequence>
<keyword evidence="4 9" id="KW-0028">Amino-acid biosynthesis</keyword>
<evidence type="ECO:0000256" key="7">
    <source>
        <dbReference type="ARBA" id="ARBA00023315"/>
    </source>
</evidence>
<keyword evidence="11" id="KW-1185">Reference proteome</keyword>
<organism evidence="10 11">
    <name type="scientific">Parazoarcus communis</name>
    <dbReference type="NCBI Taxonomy" id="41977"/>
    <lineage>
        <taxon>Bacteria</taxon>
        <taxon>Pseudomonadati</taxon>
        <taxon>Pseudomonadota</taxon>
        <taxon>Betaproteobacteria</taxon>
        <taxon>Rhodocyclales</taxon>
        <taxon>Zoogloeaceae</taxon>
        <taxon>Parazoarcus</taxon>
    </lineage>
</organism>
<comment type="similarity">
    <text evidence="1 9">Belongs to the ArgJ family.</text>
</comment>
<dbReference type="EMBL" id="CP022187">
    <property type="protein sequence ID" value="AWI76970.1"/>
    <property type="molecule type" value="Genomic_DNA"/>
</dbReference>
<comment type="pathway">
    <text evidence="9">Amino-acid biosynthesis; L-arginine biosynthesis; L-ornithine and N-acetyl-L-glutamate from L-glutamate and N(2)-acetyl-L-ornithine (cyclic): step 1/1.</text>
</comment>
<dbReference type="InterPro" id="IPR002813">
    <property type="entry name" value="Arg_biosynth_ArgJ"/>
</dbReference>
<keyword evidence="6 9" id="KW-0068">Autocatalytic cleavage</keyword>
<dbReference type="EC" id="2.3.1.1" evidence="9"/>
<feature type="binding site" evidence="9">
    <location>
        <position position="155"/>
    </location>
    <ligand>
        <name>substrate</name>
    </ligand>
</feature>
<dbReference type="GO" id="GO:0006592">
    <property type="term" value="P:ornithine biosynthetic process"/>
    <property type="evidence" value="ECO:0007669"/>
    <property type="project" value="TreeGrafter"/>
</dbReference>
<dbReference type="InterPro" id="IPR042195">
    <property type="entry name" value="ArgJ_beta_C"/>
</dbReference>
<dbReference type="FunFam" id="3.10.20.340:FF:000001">
    <property type="entry name" value="Arginine biosynthesis bifunctional protein ArgJ, chloroplastic"/>
    <property type="match status" value="1"/>
</dbReference>
<comment type="subcellular location">
    <subcellularLocation>
        <location evidence="9">Cytoplasm</location>
    </subcellularLocation>
</comment>
<protein>
    <recommendedName>
        <fullName evidence="9">Arginine biosynthesis bifunctional protein ArgJ</fullName>
    </recommendedName>
    <domain>
        <recommendedName>
            <fullName evidence="9">Glutamate N-acetyltransferase</fullName>
            <ecNumber evidence="9">2.3.1.35</ecNumber>
        </recommendedName>
        <alternativeName>
            <fullName evidence="9">Ornithine acetyltransferase</fullName>
            <shortName evidence="9">OATase</shortName>
        </alternativeName>
        <alternativeName>
            <fullName evidence="9">Ornithine transacetylase</fullName>
        </alternativeName>
    </domain>
    <domain>
        <recommendedName>
            <fullName evidence="9">Amino-acid acetyltransferase</fullName>
            <ecNumber evidence="9">2.3.1.1</ecNumber>
        </recommendedName>
        <alternativeName>
            <fullName evidence="9">N-acetylglutamate synthase</fullName>
            <shortName evidence="9">AGSase</shortName>
        </alternativeName>
    </domain>
    <component>
        <recommendedName>
            <fullName evidence="9">Arginine biosynthesis bifunctional protein ArgJ alpha chain</fullName>
        </recommendedName>
    </component>
    <component>
        <recommendedName>
            <fullName evidence="9">Arginine biosynthesis bifunctional protein ArgJ beta chain</fullName>
        </recommendedName>
    </component>
</protein>
<gene>
    <name evidence="9" type="primary">argJ</name>
    <name evidence="10" type="ORF">CEW83_18470</name>
</gene>
<dbReference type="GO" id="GO:0004042">
    <property type="term" value="F:L-glutamate N-acetyltransferase activity"/>
    <property type="evidence" value="ECO:0007669"/>
    <property type="project" value="UniProtKB-UniRule"/>
</dbReference>
<evidence type="ECO:0000313" key="10">
    <source>
        <dbReference type="EMBL" id="AWI76970.1"/>
    </source>
</evidence>
<feature type="site" description="Cleavage; by autolysis" evidence="9">
    <location>
        <begin position="191"/>
        <end position="192"/>
    </location>
</feature>
<comment type="catalytic activity">
    <reaction evidence="9">
        <text>L-glutamate + acetyl-CoA = N-acetyl-L-glutamate + CoA + H(+)</text>
        <dbReference type="Rhea" id="RHEA:24292"/>
        <dbReference type="ChEBI" id="CHEBI:15378"/>
        <dbReference type="ChEBI" id="CHEBI:29985"/>
        <dbReference type="ChEBI" id="CHEBI:44337"/>
        <dbReference type="ChEBI" id="CHEBI:57287"/>
        <dbReference type="ChEBI" id="CHEBI:57288"/>
        <dbReference type="EC" id="2.3.1.1"/>
    </reaction>
</comment>
<dbReference type="PANTHER" id="PTHR23100">
    <property type="entry name" value="ARGININE BIOSYNTHESIS BIFUNCTIONAL PROTEIN ARGJ"/>
    <property type="match status" value="1"/>
</dbReference>
<dbReference type="PANTHER" id="PTHR23100:SF0">
    <property type="entry name" value="ARGININE BIOSYNTHESIS BIFUNCTIONAL PROTEIN ARGJ, MITOCHONDRIAL"/>
    <property type="match status" value="1"/>
</dbReference>
<feature type="binding site" evidence="9">
    <location>
        <position position="192"/>
    </location>
    <ligand>
        <name>substrate</name>
    </ligand>
</feature>
<evidence type="ECO:0000256" key="4">
    <source>
        <dbReference type="ARBA" id="ARBA00022605"/>
    </source>
</evidence>
<feature type="active site" description="Nucleophile" evidence="9">
    <location>
        <position position="192"/>
    </location>
</feature>
<dbReference type="FunFam" id="3.60.70.12:FF:000001">
    <property type="entry name" value="Arginine biosynthesis bifunctional protein ArgJ, chloroplastic"/>
    <property type="match status" value="1"/>
</dbReference>
<dbReference type="Gene3D" id="3.60.70.12">
    <property type="entry name" value="L-amino peptidase D-ALA esterase/amidase"/>
    <property type="match status" value="1"/>
</dbReference>
<evidence type="ECO:0000256" key="5">
    <source>
        <dbReference type="ARBA" id="ARBA00022679"/>
    </source>
</evidence>
<dbReference type="InterPro" id="IPR016117">
    <property type="entry name" value="ArgJ-like_dom_sf"/>
</dbReference>
<dbReference type="Proteomes" id="UP000244930">
    <property type="component" value="Chromosome"/>
</dbReference>
<dbReference type="EC" id="2.3.1.35" evidence="9"/>
<evidence type="ECO:0000256" key="8">
    <source>
        <dbReference type="ARBA" id="ARBA00049439"/>
    </source>
</evidence>
<dbReference type="CDD" id="cd02152">
    <property type="entry name" value="OAT"/>
    <property type="match status" value="1"/>
</dbReference>
<evidence type="ECO:0000256" key="9">
    <source>
        <dbReference type="HAMAP-Rule" id="MF_01106"/>
    </source>
</evidence>
<feature type="binding site" evidence="9">
    <location>
        <position position="181"/>
    </location>
    <ligand>
        <name>substrate</name>
    </ligand>
</feature>
<feature type="binding site" evidence="9">
    <location>
        <position position="279"/>
    </location>
    <ligand>
        <name>substrate</name>
    </ligand>
</feature>
<comment type="subunit">
    <text evidence="2 9">Heterotetramer of two alpha and two beta chains.</text>
</comment>
<dbReference type="KEGG" id="acom:CEW83_18470"/>
<name>A0A2U8GU88_9RHOO</name>
<feature type="binding site" evidence="9">
    <location>
        <position position="412"/>
    </location>
    <ligand>
        <name>substrate</name>
    </ligand>
</feature>
<evidence type="ECO:0000256" key="2">
    <source>
        <dbReference type="ARBA" id="ARBA00011475"/>
    </source>
</evidence>
<evidence type="ECO:0000313" key="11">
    <source>
        <dbReference type="Proteomes" id="UP000244930"/>
    </source>
</evidence>
<evidence type="ECO:0000256" key="1">
    <source>
        <dbReference type="ARBA" id="ARBA00006774"/>
    </source>
</evidence>
<dbReference type="Pfam" id="PF01960">
    <property type="entry name" value="ArgJ"/>
    <property type="match status" value="1"/>
</dbReference>
<dbReference type="UniPathway" id="UPA00068">
    <property type="reaction ID" value="UER00106"/>
</dbReference>
<accession>A0A2U8GU88</accession>
<evidence type="ECO:0000256" key="3">
    <source>
        <dbReference type="ARBA" id="ARBA00022571"/>
    </source>
</evidence>
<feature type="chain" id="PRO_5023565499" description="Arginine biosynthesis bifunctional protein ArgJ alpha chain" evidence="9">
    <location>
        <begin position="1"/>
        <end position="191"/>
    </location>
</feature>
<keyword evidence="5 9" id="KW-0808">Transferase</keyword>
<proteinExistence type="inferred from homology"/>
<dbReference type="GO" id="GO:0004358">
    <property type="term" value="F:L-glutamate N-acetyltransferase activity, acting on acetyl-L-ornithine as donor"/>
    <property type="evidence" value="ECO:0007669"/>
    <property type="project" value="UniProtKB-UniRule"/>
</dbReference>
<dbReference type="AlphaFoldDB" id="A0A2U8GU88"/>
<dbReference type="NCBIfam" id="NF003802">
    <property type="entry name" value="PRK05388.1"/>
    <property type="match status" value="1"/>
</dbReference>
<comment type="pathway">
    <text evidence="9">Amino-acid biosynthesis; L-arginine biosynthesis; N(2)-acetyl-L-ornithine from L-glutamate: step 1/4.</text>
</comment>
<dbReference type="GO" id="GO:0006526">
    <property type="term" value="P:L-arginine biosynthetic process"/>
    <property type="evidence" value="ECO:0007669"/>
    <property type="project" value="UniProtKB-UniRule"/>
</dbReference>